<evidence type="ECO:0000256" key="1">
    <source>
        <dbReference type="SAM" id="MobiDB-lite"/>
    </source>
</evidence>
<accession>A0A559MJ02</accession>
<feature type="domain" description="Acyclic terpene utilisation N-terminal" evidence="2">
    <location>
        <begin position="180"/>
        <end position="467"/>
    </location>
</feature>
<dbReference type="EMBL" id="QGML01000218">
    <property type="protein sequence ID" value="TVY92932.1"/>
    <property type="molecule type" value="Genomic_DNA"/>
</dbReference>
<dbReference type="AlphaFoldDB" id="A0A559MJ02"/>
<reference evidence="4 5" key="1">
    <citation type="submission" date="2018-05" db="EMBL/GenBank/DDBJ databases">
        <title>Genome sequencing and assembly of the regulated plant pathogen Lachnellula willkommii and related sister species for the development of diagnostic species identification markers.</title>
        <authorList>
            <person name="Giroux E."/>
            <person name="Bilodeau G."/>
        </authorList>
    </citation>
    <scope>NUCLEOTIDE SEQUENCE [LARGE SCALE GENOMIC DNA]</scope>
    <source>
        <strain evidence="4 5">CBS 172.35</strain>
    </source>
</reference>
<comment type="caution">
    <text evidence="4">The sequence shown here is derived from an EMBL/GenBank/DDBJ whole genome shotgun (WGS) entry which is preliminary data.</text>
</comment>
<feature type="non-terminal residue" evidence="4">
    <location>
        <position position="1"/>
    </location>
</feature>
<dbReference type="Pfam" id="PF14330">
    <property type="entry name" value="DUF4387"/>
    <property type="match status" value="1"/>
</dbReference>
<evidence type="ECO:0000313" key="4">
    <source>
        <dbReference type="EMBL" id="TVY92932.1"/>
    </source>
</evidence>
<gene>
    <name evidence="4" type="ORF">LAWI1_G002428</name>
</gene>
<dbReference type="Proteomes" id="UP000315522">
    <property type="component" value="Unassembled WGS sequence"/>
</dbReference>
<evidence type="ECO:0000259" key="3">
    <source>
        <dbReference type="Pfam" id="PF14330"/>
    </source>
</evidence>
<feature type="region of interest" description="Disordered" evidence="1">
    <location>
        <begin position="542"/>
        <end position="571"/>
    </location>
</feature>
<protein>
    <submittedName>
        <fullName evidence="4">Uncharacterized protein</fullName>
    </submittedName>
</protein>
<name>A0A559MJ02_9HELO</name>
<dbReference type="InterPro" id="IPR010839">
    <property type="entry name" value="AtuA_N"/>
</dbReference>
<sequence length="696" mass="74211">HRMGPALTISKVNDEKSLTLQSSLRKPQLDPLCHVLTPIGMLGYGFNEALTHQALQDLKNGNVPTALIVDSGSTDSGPAKLALGVMTSPRSSYERDFTKLLRLANTFHVPLLISSAGGDGSDAHVDEFVDIVREICDKGNECVLSHTLAIYSNVSKAKVFRSLHAGEVEGCGASVPELTASDIEGAATIVAQMGPEPFVQAMEAEPDFDIIIGGRAYDPSPYVAFCIFQAGKVLAASGKTLTVEQLGGFTHMGKIMECGALCATPKSASAMATVYRDGKFDIKPLNLDARCTPSSVASHTLYEKSRPDILSGPGGNLNLTNSLYIQLPDQRTVRVYGATFQFSRAVNLPYTVKLEAAKIVGHRTIFMGGVRDPILISQMPSFQSSIQEYVTTQNPPSSPSSGEFWKLGFHTYGANGIMGALEPGNSTFQPREIFLVGEALASSQKLASSIAATARVAAAHGAYPGQRGTGGNFAMGVGGKLEVEMGPCAEFCIYHLIPLRVGEEGAKRIGDSVTSESESTFPLFSWKMSIIGKGDPTVAPEPPIISPSATALDPPRQDPKPSQPSTLNLTSPRTLTDIAPVIRSKNSGPYEITLDVVFSSLPVYNIIKASSLLTPTTLALMYHLKEEDIVWCGFFDQAMAWKCTIPRCGDDGERKVAGGFMETDVHASQQYAGLLGLELGEDVRGEIRGLGLGMAG</sequence>
<organism evidence="4 5">
    <name type="scientific">Lachnellula willkommii</name>
    <dbReference type="NCBI Taxonomy" id="215461"/>
    <lineage>
        <taxon>Eukaryota</taxon>
        <taxon>Fungi</taxon>
        <taxon>Dikarya</taxon>
        <taxon>Ascomycota</taxon>
        <taxon>Pezizomycotina</taxon>
        <taxon>Leotiomycetes</taxon>
        <taxon>Helotiales</taxon>
        <taxon>Lachnaceae</taxon>
        <taxon>Lachnellula</taxon>
    </lineage>
</organism>
<dbReference type="InterPro" id="IPR025496">
    <property type="entry name" value="DUF4387"/>
</dbReference>
<dbReference type="Pfam" id="PF07287">
    <property type="entry name" value="AtuA"/>
    <property type="match status" value="1"/>
</dbReference>
<keyword evidence="5" id="KW-1185">Reference proteome</keyword>
<feature type="domain" description="DUF4387" evidence="3">
    <location>
        <begin position="575"/>
        <end position="677"/>
    </location>
</feature>
<evidence type="ECO:0000259" key="2">
    <source>
        <dbReference type="Pfam" id="PF07287"/>
    </source>
</evidence>
<evidence type="ECO:0000313" key="5">
    <source>
        <dbReference type="Proteomes" id="UP000315522"/>
    </source>
</evidence>
<proteinExistence type="predicted"/>